<gene>
    <name evidence="3" type="ORF">DERYTH_LOCUS16187</name>
</gene>
<keyword evidence="1" id="KW-0238">DNA-binding</keyword>
<organism evidence="3 4">
    <name type="scientific">Dentiscutata erythropus</name>
    <dbReference type="NCBI Taxonomy" id="1348616"/>
    <lineage>
        <taxon>Eukaryota</taxon>
        <taxon>Fungi</taxon>
        <taxon>Fungi incertae sedis</taxon>
        <taxon>Mucoromycota</taxon>
        <taxon>Glomeromycotina</taxon>
        <taxon>Glomeromycetes</taxon>
        <taxon>Diversisporales</taxon>
        <taxon>Gigasporaceae</taxon>
        <taxon>Dentiscutata</taxon>
    </lineage>
</organism>
<keyword evidence="4" id="KW-1185">Reference proteome</keyword>
<proteinExistence type="predicted"/>
<sequence>KAKEFANLFEITGFNASNRWLANFKKRNTISSYQLREESSSVFSEDILKFCIKLQNILQNYEPRNIFNCNEAELY</sequence>
<dbReference type="PROSITE" id="PS51253">
    <property type="entry name" value="HTH_CENPB"/>
    <property type="match status" value="1"/>
</dbReference>
<evidence type="ECO:0000259" key="2">
    <source>
        <dbReference type="PROSITE" id="PS51253"/>
    </source>
</evidence>
<evidence type="ECO:0000313" key="4">
    <source>
        <dbReference type="Proteomes" id="UP000789405"/>
    </source>
</evidence>
<dbReference type="InterPro" id="IPR006600">
    <property type="entry name" value="HTH_CenpB_DNA-bd_dom"/>
</dbReference>
<evidence type="ECO:0000313" key="3">
    <source>
        <dbReference type="EMBL" id="CAG8743158.1"/>
    </source>
</evidence>
<dbReference type="AlphaFoldDB" id="A0A9N9IQU4"/>
<comment type="caution">
    <text evidence="3">The sequence shown here is derived from an EMBL/GenBank/DDBJ whole genome shotgun (WGS) entry which is preliminary data.</text>
</comment>
<feature type="non-terminal residue" evidence="3">
    <location>
        <position position="1"/>
    </location>
</feature>
<accession>A0A9N9IQU4</accession>
<dbReference type="GO" id="GO:0003677">
    <property type="term" value="F:DNA binding"/>
    <property type="evidence" value="ECO:0007669"/>
    <property type="project" value="UniProtKB-KW"/>
</dbReference>
<dbReference type="EMBL" id="CAJVPY010013860">
    <property type="protein sequence ID" value="CAG8743158.1"/>
    <property type="molecule type" value="Genomic_DNA"/>
</dbReference>
<dbReference type="Gene3D" id="1.10.10.60">
    <property type="entry name" value="Homeodomain-like"/>
    <property type="match status" value="1"/>
</dbReference>
<reference evidence="3" key="1">
    <citation type="submission" date="2021-06" db="EMBL/GenBank/DDBJ databases">
        <authorList>
            <person name="Kallberg Y."/>
            <person name="Tangrot J."/>
            <person name="Rosling A."/>
        </authorList>
    </citation>
    <scope>NUCLEOTIDE SEQUENCE</scope>
    <source>
        <strain evidence="3">MA453B</strain>
    </source>
</reference>
<dbReference type="Pfam" id="PF03221">
    <property type="entry name" value="HTH_Tnp_Tc5"/>
    <property type="match status" value="1"/>
</dbReference>
<evidence type="ECO:0000256" key="1">
    <source>
        <dbReference type="ARBA" id="ARBA00023125"/>
    </source>
</evidence>
<dbReference type="OrthoDB" id="5593786at2759"/>
<feature type="domain" description="HTH CENPB-type" evidence="2">
    <location>
        <begin position="1"/>
        <end position="34"/>
    </location>
</feature>
<name>A0A9N9IQU4_9GLOM</name>
<dbReference type="Proteomes" id="UP000789405">
    <property type="component" value="Unassembled WGS sequence"/>
</dbReference>
<protein>
    <submittedName>
        <fullName evidence="3">27937_t:CDS:1</fullName>
    </submittedName>
</protein>